<name>V7PLW5_PLAYE</name>
<dbReference type="AlphaFoldDB" id="V7PLW5"/>
<organism evidence="1 2">
    <name type="scientific">Plasmodium yoelii 17X</name>
    <dbReference type="NCBI Taxonomy" id="1323249"/>
    <lineage>
        <taxon>Eukaryota</taxon>
        <taxon>Sar</taxon>
        <taxon>Alveolata</taxon>
        <taxon>Apicomplexa</taxon>
        <taxon>Aconoidasida</taxon>
        <taxon>Haemosporida</taxon>
        <taxon>Plasmodiidae</taxon>
        <taxon>Plasmodium</taxon>
        <taxon>Plasmodium (Vinckeia)</taxon>
    </lineage>
</organism>
<proteinExistence type="predicted"/>
<reference evidence="1 2" key="1">
    <citation type="submission" date="2013-11" db="EMBL/GenBank/DDBJ databases">
        <title>The Genome Sequence of Plasmodium yoelii 17X.</title>
        <authorList>
            <consortium name="The Broad Institute Genomics Platform"/>
            <consortium name="The Broad Institute Genome Sequencing Center for Infectious Disease"/>
            <person name="Neafsey D."/>
            <person name="Adams J."/>
            <person name="Walker B."/>
            <person name="Young S.K."/>
            <person name="Zeng Q."/>
            <person name="Gargeya S."/>
            <person name="Fitzgerald M."/>
            <person name="Haas B."/>
            <person name="Abouelleil A."/>
            <person name="Alvarado L."/>
            <person name="Chapman S.B."/>
            <person name="Gainer-Dewar J."/>
            <person name="Goldberg J."/>
            <person name="Griggs A."/>
            <person name="Gujja S."/>
            <person name="Hansen M."/>
            <person name="Howarth C."/>
            <person name="Imamovic A."/>
            <person name="Ireland A."/>
            <person name="Larimer J."/>
            <person name="McCowan C."/>
            <person name="Murphy C."/>
            <person name="Pearson M."/>
            <person name="Poon T.W."/>
            <person name="Priest M."/>
            <person name="Roberts A."/>
            <person name="Saif S."/>
            <person name="Shea T."/>
            <person name="Sykes S."/>
            <person name="Wortman J."/>
            <person name="Nusbaum C."/>
            <person name="Birren B."/>
        </authorList>
    </citation>
    <scope>NUCLEOTIDE SEQUENCE [LARGE SCALE GENOMIC DNA]</scope>
    <source>
        <strain evidence="1 2">17X</strain>
    </source>
</reference>
<sequence>MYRLHFIKYFMFLNFRKIFPKYTLSNNDLQNFSKNSTNYFLIPKRYEDIPIILNINNNSYLNLSNFNKVIINDFYFNLYFDNICKGISIKFKKIKDIIKTKILETSIDNINRLEKYDILISNGKKNKKIFNSFDNKIVEETHPQYYYTIFHNLIKNSYNIHKMYKHKKLNETILINSYMDVYNNVSYNLNYFDVLYLFFMKKERLDLISDFVKNCFFNFYLIQREKYEKKYIKYDKDTKLNIYSTYLEKINKYFDSDYLTMYYNMYLNYRKLKKKNRQKLKKLYKEKYKYLEKQINNMKKKNFKNKIFITINNERCIVVDCYDLVKKKENNSIIDNNYNIDSIENSYNVEDNSSLFHDKHTFICFNDKSQLIVCNASFFNYAIYDKKKYNNIKSMSKDINYYNYLFEKRKIETYEIFMKENIFKFSMPKIKTKTQLKKCLKIRQKKKIINHVKINRIYIYNKQKNENNKINDIQILIIYFLILMMNNFIK</sequence>
<keyword evidence="2" id="KW-1185">Reference proteome</keyword>
<gene>
    <name evidence="1" type="ORF">YYC_03173</name>
</gene>
<dbReference type="EMBL" id="KI635766">
    <property type="protein sequence ID" value="ETB59782.1"/>
    <property type="molecule type" value="Genomic_DNA"/>
</dbReference>
<evidence type="ECO:0000313" key="2">
    <source>
        <dbReference type="Proteomes" id="UP000018538"/>
    </source>
</evidence>
<accession>V7PLW5</accession>
<protein>
    <submittedName>
        <fullName evidence="1">Uncharacterized protein</fullName>
    </submittedName>
</protein>
<evidence type="ECO:0000313" key="1">
    <source>
        <dbReference type="EMBL" id="ETB59782.1"/>
    </source>
</evidence>
<dbReference type="Proteomes" id="UP000018538">
    <property type="component" value="Unassembled WGS sequence"/>
</dbReference>